<reference evidence="12 13" key="1">
    <citation type="submission" date="2016-04" db="EMBL/GenBank/DDBJ databases">
        <title>Complete genome sequence of the haloalkaliphilic hydrocarbon-degrading bacterium Dietzia psychralcaliphila ILA-1T, isolated from a drain of a fish product-processing plant.</title>
        <authorList>
            <person name="Zhao J."/>
            <person name="Hu B."/>
            <person name="Geng S."/>
            <person name="Nie Y."/>
            <person name="Tang Y."/>
        </authorList>
    </citation>
    <scope>NUCLEOTIDE SEQUENCE [LARGE SCALE GENOMIC DNA]</scope>
    <source>
        <strain evidence="12 13">ILA-1</strain>
    </source>
</reference>
<dbReference type="InterPro" id="IPR014030">
    <property type="entry name" value="Ketoacyl_synth_N"/>
</dbReference>
<dbReference type="SUPFAM" id="SSF53901">
    <property type="entry name" value="Thiolase-like"/>
    <property type="match status" value="1"/>
</dbReference>
<dbReference type="GO" id="GO:0071770">
    <property type="term" value="P:DIM/DIP cell wall layer assembly"/>
    <property type="evidence" value="ECO:0007669"/>
    <property type="project" value="TreeGrafter"/>
</dbReference>
<dbReference type="InterPro" id="IPR001031">
    <property type="entry name" value="Thioesterase"/>
</dbReference>
<dbReference type="Pfam" id="PF00975">
    <property type="entry name" value="Thioesterase"/>
    <property type="match status" value="1"/>
</dbReference>
<dbReference type="GO" id="GO:0004312">
    <property type="term" value="F:fatty acid synthase activity"/>
    <property type="evidence" value="ECO:0007669"/>
    <property type="project" value="TreeGrafter"/>
</dbReference>
<feature type="region of interest" description="Disordered" evidence="9">
    <location>
        <begin position="551"/>
        <end position="582"/>
    </location>
</feature>
<evidence type="ECO:0000256" key="5">
    <source>
        <dbReference type="ARBA" id="ARBA00022553"/>
    </source>
</evidence>
<feature type="domain" description="Carrier" evidence="10">
    <location>
        <begin position="1207"/>
        <end position="1281"/>
    </location>
</feature>
<dbReference type="GO" id="GO:0006633">
    <property type="term" value="P:fatty acid biosynthetic process"/>
    <property type="evidence" value="ECO:0007669"/>
    <property type="project" value="InterPro"/>
</dbReference>
<dbReference type="NCBIfam" id="NF040607">
    <property type="entry name" value="mycolic_Pks13"/>
    <property type="match status" value="1"/>
</dbReference>
<dbReference type="InterPro" id="IPR053778">
    <property type="entry name" value="Pks13"/>
</dbReference>
<dbReference type="Gene3D" id="3.40.366.10">
    <property type="entry name" value="Malonyl-Coenzyme A Acyl Carrier Protein, domain 2"/>
    <property type="match status" value="1"/>
</dbReference>
<feature type="domain" description="Ketosynthase family 3 (KS3)" evidence="11">
    <location>
        <begin position="103"/>
        <end position="530"/>
    </location>
</feature>
<feature type="domain" description="Carrier" evidence="10">
    <location>
        <begin position="6"/>
        <end position="83"/>
    </location>
</feature>
<evidence type="ECO:0000259" key="10">
    <source>
        <dbReference type="PROSITE" id="PS50075"/>
    </source>
</evidence>
<dbReference type="InterPro" id="IPR009081">
    <property type="entry name" value="PP-bd_ACP"/>
</dbReference>
<sequence>MAQSEMTVVELRDWLRGWVSRATGLDVAKVTDDRSLEEFGLSSRDAVTLSADLEDLLGRPLDATVAYQHPTIASLAEYVVNGPAELDEPADLHTFRHRGAGMEFDVAVIGFATRFPGGADSPEATWELLAEGRDATSPRPATRWSEWAGDAYVQQVLAEAPDRGGWLDDTEVRDFDAEFFGMSPREAEMVDPQQRLALELTWEALEHAHLPASNLKGHEVGVFIGSSSSDYQVFLTSDSAAASPYAVTGASNSIISNRVSYTFDFRGPSMTLDTACSTSLVAIHEAVNSLRLHESDLAVAGGVNMMLAPAATMGFAKTGAALSPDGRIKAFSSDANGICRAEGGGLFILKRLSEAERDGDEVLAVIKGSAVNSDGRSNGMTAPNPDAQVAVLRQAYADAGVDPRDVDYIEAHGTGTILGDPIEATAIGQVLGRGRDADRPTLLGSAKTNFGHMESAAGAAGLAKIILGMGHDSLPPTLNFAGPNPYIDFDAARLSVVTENRPWPRYSGRAIAGVSGFGFGGTNAHVVVSEYQPTPVRVPDAPDAEVDAARVAEAPTADAQSASTGGRTADTPAAAPEDDVARSVAEAVRRNAEDLATTGTSAPGPSATVFVVSGSLPSRRKSTAGQLADWLETQDDSVDLGAVARTLATRNHGRSRGAVVGHTRTELVAGLRALAAGDPGPGVFSADAPAGTGDVWVFSGFGAQHRKMAKELYLSNPLFASCLDAVDELIDFEAGYRMVEMFLDDSVTYEVENAQVGIFAVQVALIDTLKALGAKPEAVIGHSMGEVAAAYAAGGLSLEDAVRVICVRSRLMGDAEQQVSDEDAGAMALVEYSAEEIAQIIADNPQFASIEPAVYAAPTHTTVGGRAKPVAEFVAWVEEQGKFARQLQVRGAGHTSDVDMLLGELAAEIAGLEPRELTSGLFSSVDRETFYRAGHEPIHAEEYWVKGMRHSVWFTHAVRKAVEAGYVTFLEFAPNPVAAMSVAATCFDAGLMEPNLLHTLKRKESEADTLLHAIAQLYVHGHEVNMDQVVEMLHGYVTGPGRYAAVPGTAWKRRTLWPTVTAGGGSGEGRMPGSHVALPDGRHAWQVRAEVVPSVDALMTAAAASVVEGAVLTAVHRPGVLPVAGAVTTTMTPHPGGASLQVHAHTGDGTAPSFALVAECAVSGGTPIDPEDRPGPHYVSAESDAPVVDTDDDDDESDNRWNPDGDESIGDRLARIVGSSMGYSPDDLPRELPLLDLGLDSLMAVRIKNRVEHEFSIPPLELQAMRDASMNDVVQMVTFAVENPDEVGELAAKQARGEGVVDVAALRGDAPAAGDAAESDSAGSDSAGSGAAEGVEAGGSASAEVAIAPRDDTERMAFGAWAVVTGAAAPGVTGTLPALDESTLTALAERLSTRCGGEINAGQLAGAGTIAEVADLLRPFTEVAVEGNVRVLREGSADSTPLFLFHAAGGSSFVYEPLVDRLDGDTPVYGVERTEGPLEERAAGYLDRIREIASGRPVALGGWSFGGALAVEVARQLRAADDVVALVALLDTVQPSDPIPDTLDEAEARWKRYSEFAKRTYGLDVEVPRDFLAEHGEDGVLGMLLEGLGAEANAMGGGVIEHQRASFVDNRILQSADLSAWSGVGAEVSFVLYRAERMHEGAIELEPRYAHVDPDGGWARIVSDLEVVQLKGDHLAVVDEPVVGTVGRHLARRLSEIDAGVLKGSDA</sequence>
<dbReference type="Pfam" id="PF16197">
    <property type="entry name" value="KAsynt_C_assoc"/>
    <property type="match status" value="1"/>
</dbReference>
<dbReference type="Proteomes" id="UP000244903">
    <property type="component" value="Chromosome"/>
</dbReference>
<dbReference type="SMART" id="SM00823">
    <property type="entry name" value="PKS_PP"/>
    <property type="match status" value="2"/>
</dbReference>
<comment type="pathway">
    <text evidence="2">Antibiotic biosynthesis.</text>
</comment>
<dbReference type="Pfam" id="PF00698">
    <property type="entry name" value="Acyl_transf_1"/>
    <property type="match status" value="1"/>
</dbReference>
<dbReference type="Pfam" id="PF22336">
    <property type="entry name" value="RhiE-like_linker"/>
    <property type="match status" value="1"/>
</dbReference>
<dbReference type="SMART" id="SM00827">
    <property type="entry name" value="PKS_AT"/>
    <property type="match status" value="1"/>
</dbReference>
<protein>
    <submittedName>
        <fullName evidence="12">Polyketide synthase</fullName>
    </submittedName>
</protein>
<dbReference type="InterPro" id="IPR050091">
    <property type="entry name" value="PKS_NRPS_Biosynth_Enz"/>
</dbReference>
<dbReference type="InterPro" id="IPR016039">
    <property type="entry name" value="Thiolase-like"/>
</dbReference>
<dbReference type="InterPro" id="IPR016035">
    <property type="entry name" value="Acyl_Trfase/lysoPLipase"/>
</dbReference>
<dbReference type="SMART" id="SM01294">
    <property type="entry name" value="PKS_PP_betabranch"/>
    <property type="match status" value="1"/>
</dbReference>
<dbReference type="PROSITE" id="PS52004">
    <property type="entry name" value="KS3_2"/>
    <property type="match status" value="1"/>
</dbReference>
<dbReference type="InterPro" id="IPR014043">
    <property type="entry name" value="Acyl_transferase_dom"/>
</dbReference>
<dbReference type="Gene3D" id="1.10.1200.10">
    <property type="entry name" value="ACP-like"/>
    <property type="match status" value="2"/>
</dbReference>
<dbReference type="SUPFAM" id="SSF47336">
    <property type="entry name" value="ACP-like"/>
    <property type="match status" value="2"/>
</dbReference>
<keyword evidence="13" id="KW-1185">Reference proteome</keyword>
<dbReference type="GO" id="GO:0004315">
    <property type="term" value="F:3-oxoacyl-[acyl-carrier-protein] synthase activity"/>
    <property type="evidence" value="ECO:0007669"/>
    <property type="project" value="InterPro"/>
</dbReference>
<dbReference type="SUPFAM" id="SSF55048">
    <property type="entry name" value="Probable ACP-binding domain of malonyl-CoA ACP transacylase"/>
    <property type="match status" value="1"/>
</dbReference>
<dbReference type="GO" id="GO:0005737">
    <property type="term" value="C:cytoplasm"/>
    <property type="evidence" value="ECO:0007669"/>
    <property type="project" value="TreeGrafter"/>
</dbReference>
<dbReference type="InterPro" id="IPR014031">
    <property type="entry name" value="Ketoacyl_synth_C"/>
</dbReference>
<name>A0AAD0NPW9_9ACTN</name>
<dbReference type="KEGG" id="dpc:A6048_01505"/>
<evidence type="ECO:0000256" key="2">
    <source>
        <dbReference type="ARBA" id="ARBA00004792"/>
    </source>
</evidence>
<dbReference type="FunFam" id="3.40.47.10:FF:000019">
    <property type="entry name" value="Polyketide synthase type I"/>
    <property type="match status" value="1"/>
</dbReference>
<keyword evidence="4" id="KW-0963">Cytoplasm</keyword>
<evidence type="ECO:0000313" key="13">
    <source>
        <dbReference type="Proteomes" id="UP000244903"/>
    </source>
</evidence>
<dbReference type="GO" id="GO:0031177">
    <property type="term" value="F:phosphopantetheine binding"/>
    <property type="evidence" value="ECO:0007669"/>
    <property type="project" value="InterPro"/>
</dbReference>
<evidence type="ECO:0000259" key="11">
    <source>
        <dbReference type="PROSITE" id="PS52004"/>
    </source>
</evidence>
<evidence type="ECO:0000256" key="8">
    <source>
        <dbReference type="ARBA" id="ARBA00023268"/>
    </source>
</evidence>
<dbReference type="Gene3D" id="3.40.47.10">
    <property type="match status" value="1"/>
</dbReference>
<keyword evidence="7" id="KW-0677">Repeat</keyword>
<evidence type="ECO:0000256" key="7">
    <source>
        <dbReference type="ARBA" id="ARBA00022737"/>
    </source>
</evidence>
<dbReference type="Pfam" id="PF00550">
    <property type="entry name" value="PP-binding"/>
    <property type="match status" value="1"/>
</dbReference>
<evidence type="ECO:0000256" key="9">
    <source>
        <dbReference type="SAM" id="MobiDB-lite"/>
    </source>
</evidence>
<keyword evidence="6" id="KW-0808">Transferase</keyword>
<dbReference type="InterPro" id="IPR054514">
    <property type="entry name" value="RhiE-like_linker"/>
</dbReference>
<gene>
    <name evidence="12" type="ORF">A6048_01505</name>
</gene>
<dbReference type="RefSeq" id="WP_107748087.1">
    <property type="nucleotide sequence ID" value="NZ_CP015453.1"/>
</dbReference>
<dbReference type="InterPro" id="IPR018201">
    <property type="entry name" value="Ketoacyl_synth_AS"/>
</dbReference>
<proteinExistence type="predicted"/>
<dbReference type="InterPro" id="IPR001227">
    <property type="entry name" value="Ac_transferase_dom_sf"/>
</dbReference>
<feature type="region of interest" description="Disordered" evidence="9">
    <location>
        <begin position="1165"/>
        <end position="1208"/>
    </location>
</feature>
<dbReference type="SMART" id="SM00825">
    <property type="entry name" value="PKS_KS"/>
    <property type="match status" value="1"/>
</dbReference>
<dbReference type="Pfam" id="PF23297">
    <property type="entry name" value="ACP_SdgA_C"/>
    <property type="match status" value="1"/>
</dbReference>
<dbReference type="InterPro" id="IPR020841">
    <property type="entry name" value="PKS_Beta-ketoAc_synthase_dom"/>
</dbReference>
<accession>A0AAD0NPW9</accession>
<dbReference type="SUPFAM" id="SSF53474">
    <property type="entry name" value="alpha/beta-Hydrolases"/>
    <property type="match status" value="1"/>
</dbReference>
<dbReference type="EMBL" id="CP015453">
    <property type="protein sequence ID" value="AWH94408.1"/>
    <property type="molecule type" value="Genomic_DNA"/>
</dbReference>
<keyword evidence="8" id="KW-0511">Multifunctional enzyme</keyword>
<evidence type="ECO:0000256" key="3">
    <source>
        <dbReference type="ARBA" id="ARBA00022450"/>
    </source>
</evidence>
<dbReference type="InterPro" id="IPR036736">
    <property type="entry name" value="ACP-like_sf"/>
</dbReference>
<dbReference type="InterPro" id="IPR032821">
    <property type="entry name" value="PKS_assoc"/>
</dbReference>
<evidence type="ECO:0000256" key="6">
    <source>
        <dbReference type="ARBA" id="ARBA00022679"/>
    </source>
</evidence>
<dbReference type="InterPro" id="IPR016036">
    <property type="entry name" value="Malonyl_transacylase_ACP-bd"/>
</dbReference>
<dbReference type="Pfam" id="PF00109">
    <property type="entry name" value="ketoacyl-synt"/>
    <property type="match status" value="1"/>
</dbReference>
<comment type="subcellular location">
    <subcellularLocation>
        <location evidence="1">Cytoplasm</location>
    </subcellularLocation>
</comment>
<dbReference type="PANTHER" id="PTHR43775">
    <property type="entry name" value="FATTY ACID SYNTHASE"/>
    <property type="match status" value="1"/>
</dbReference>
<dbReference type="GO" id="GO:0005886">
    <property type="term" value="C:plasma membrane"/>
    <property type="evidence" value="ECO:0007669"/>
    <property type="project" value="TreeGrafter"/>
</dbReference>
<feature type="compositionally biased region" description="Basic and acidic residues" evidence="9">
    <location>
        <begin position="1198"/>
        <end position="1208"/>
    </location>
</feature>
<dbReference type="SUPFAM" id="SSF52151">
    <property type="entry name" value="FabD/lysophospholipase-like"/>
    <property type="match status" value="1"/>
</dbReference>
<dbReference type="PANTHER" id="PTHR43775:SF37">
    <property type="entry name" value="SI:DKEY-61P9.11"/>
    <property type="match status" value="1"/>
</dbReference>
<dbReference type="SMR" id="A0AAD0NPW9"/>
<dbReference type="PROSITE" id="PS50075">
    <property type="entry name" value="CARRIER"/>
    <property type="match status" value="2"/>
</dbReference>
<feature type="region of interest" description="Disordered" evidence="9">
    <location>
        <begin position="1311"/>
        <end position="1341"/>
    </location>
</feature>
<dbReference type="InterPro" id="IPR029058">
    <property type="entry name" value="AB_hydrolase_fold"/>
</dbReference>
<dbReference type="CDD" id="cd00833">
    <property type="entry name" value="PKS"/>
    <property type="match status" value="1"/>
</dbReference>
<keyword evidence="5" id="KW-0597">Phosphoprotein</keyword>
<organism evidence="12 13">
    <name type="scientific">Dietzia psychralcaliphila</name>
    <dbReference type="NCBI Taxonomy" id="139021"/>
    <lineage>
        <taxon>Bacteria</taxon>
        <taxon>Bacillati</taxon>
        <taxon>Actinomycetota</taxon>
        <taxon>Actinomycetes</taxon>
        <taxon>Mycobacteriales</taxon>
        <taxon>Dietziaceae</taxon>
        <taxon>Dietzia</taxon>
    </lineage>
</organism>
<evidence type="ECO:0000256" key="4">
    <source>
        <dbReference type="ARBA" id="ARBA00022490"/>
    </source>
</evidence>
<evidence type="ECO:0000256" key="1">
    <source>
        <dbReference type="ARBA" id="ARBA00004496"/>
    </source>
</evidence>
<dbReference type="InterPro" id="IPR020806">
    <property type="entry name" value="PKS_PP-bd"/>
</dbReference>
<dbReference type="Gene3D" id="3.30.70.250">
    <property type="entry name" value="Malonyl-CoA ACP transacylase, ACP-binding"/>
    <property type="match status" value="1"/>
</dbReference>
<keyword evidence="3" id="KW-0596">Phosphopantetheine</keyword>
<dbReference type="Pfam" id="PF02801">
    <property type="entry name" value="Ketoacyl-synt_C"/>
    <property type="match status" value="1"/>
</dbReference>
<dbReference type="PROSITE" id="PS00606">
    <property type="entry name" value="KS3_1"/>
    <property type="match status" value="1"/>
</dbReference>
<evidence type="ECO:0000313" key="12">
    <source>
        <dbReference type="EMBL" id="AWH94408.1"/>
    </source>
</evidence>
<dbReference type="Gene3D" id="3.40.50.1820">
    <property type="entry name" value="alpha/beta hydrolase"/>
    <property type="match status" value="1"/>
</dbReference>